<dbReference type="GO" id="GO:0015969">
    <property type="term" value="P:guanosine tetraphosphate metabolic process"/>
    <property type="evidence" value="ECO:0007669"/>
    <property type="project" value="InterPro"/>
</dbReference>
<dbReference type="EC" id="2.7.6.5" evidence="2"/>
<dbReference type="InterPro" id="IPR007685">
    <property type="entry name" value="RelA_SpoT"/>
</dbReference>
<dbReference type="PANTHER" id="PTHR21262:SF0">
    <property type="entry name" value="GTP DIPHOSPHOKINASE RSH3, CHLOROPLASTIC-RELATED"/>
    <property type="match status" value="1"/>
</dbReference>
<dbReference type="SMART" id="SM00471">
    <property type="entry name" value="HDc"/>
    <property type="match status" value="1"/>
</dbReference>
<reference evidence="7" key="1">
    <citation type="submission" date="2015-02" db="EMBL/GenBank/DDBJ databases">
        <title>A transcriptome of Wollemia nobilis - a relic of Gondwana.</title>
        <authorList>
            <person name="Chia J.Y."/>
            <person name="Leong Y.S."/>
            <person name="Abdul Karim S."/>
            <person name="Wan Azmi N."/>
            <person name="Hercus R."/>
            <person name="Croft L."/>
        </authorList>
    </citation>
    <scope>NUCLEOTIDE SEQUENCE</scope>
    <source>
        <strain evidence="7">MaeBrown</strain>
        <tissue evidence="7">Leaf</tissue>
    </source>
</reference>
<dbReference type="PROSITE" id="PS50889">
    <property type="entry name" value="S4"/>
    <property type="match status" value="1"/>
</dbReference>
<accession>A0A0C9RTZ1</accession>
<dbReference type="GO" id="GO:0009507">
    <property type="term" value="C:chloroplast"/>
    <property type="evidence" value="ECO:0007669"/>
    <property type="project" value="TreeGrafter"/>
</dbReference>
<dbReference type="CDD" id="cd05399">
    <property type="entry name" value="NT_Rel-Spo_like"/>
    <property type="match status" value="1"/>
</dbReference>
<dbReference type="Gene3D" id="1.10.3210.10">
    <property type="entry name" value="Hypothetical protein af1432"/>
    <property type="match status" value="1"/>
</dbReference>
<dbReference type="Pfam" id="PF13328">
    <property type="entry name" value="HD_4"/>
    <property type="match status" value="1"/>
</dbReference>
<proteinExistence type="inferred from homology"/>
<dbReference type="EMBL" id="GCHU01013130">
    <property type="protein sequence ID" value="JAG87214.1"/>
    <property type="molecule type" value="Transcribed_RNA"/>
</dbReference>
<evidence type="ECO:0000256" key="1">
    <source>
        <dbReference type="ARBA" id="ARBA00007476"/>
    </source>
</evidence>
<dbReference type="SMART" id="SM00954">
    <property type="entry name" value="RelA_SpoT"/>
    <property type="match status" value="1"/>
</dbReference>
<evidence type="ECO:0000259" key="6">
    <source>
        <dbReference type="PROSITE" id="PS51831"/>
    </source>
</evidence>
<comment type="similarity">
    <text evidence="1">Belongs to the RelA/SpoT family.</text>
</comment>
<dbReference type="InterPro" id="IPR006674">
    <property type="entry name" value="HD_domain"/>
</dbReference>
<dbReference type="GO" id="GO:0003723">
    <property type="term" value="F:RNA binding"/>
    <property type="evidence" value="ECO:0007669"/>
    <property type="project" value="UniProtKB-KW"/>
</dbReference>
<keyword evidence="5" id="KW-0694">RNA-binding</keyword>
<dbReference type="CDD" id="cd00077">
    <property type="entry name" value="HDc"/>
    <property type="match status" value="1"/>
</dbReference>
<dbReference type="InterPro" id="IPR043519">
    <property type="entry name" value="NT_sf"/>
</dbReference>
<protein>
    <recommendedName>
        <fullName evidence="2">GTP diphosphokinase</fullName>
        <ecNumber evidence="2">2.7.6.5</ecNumber>
    </recommendedName>
</protein>
<dbReference type="FunFam" id="1.10.3210.10:FF:000001">
    <property type="entry name" value="GTP pyrophosphokinase RelA"/>
    <property type="match status" value="1"/>
</dbReference>
<keyword evidence="4" id="KW-0547">Nucleotide-binding</keyword>
<evidence type="ECO:0000313" key="7">
    <source>
        <dbReference type="EMBL" id="JAG87214.1"/>
    </source>
</evidence>
<evidence type="ECO:0000256" key="4">
    <source>
        <dbReference type="ARBA" id="ARBA00023134"/>
    </source>
</evidence>
<dbReference type="SUPFAM" id="SSF109604">
    <property type="entry name" value="HD-domain/PDEase-like"/>
    <property type="match status" value="1"/>
</dbReference>
<evidence type="ECO:0000256" key="3">
    <source>
        <dbReference type="ARBA" id="ARBA00023016"/>
    </source>
</evidence>
<dbReference type="SUPFAM" id="SSF81301">
    <property type="entry name" value="Nucleotidyltransferase"/>
    <property type="match status" value="1"/>
</dbReference>
<dbReference type="FunFam" id="3.30.460.10:FF:000001">
    <property type="entry name" value="GTP pyrophosphokinase RelA"/>
    <property type="match status" value="1"/>
</dbReference>
<dbReference type="InterPro" id="IPR003607">
    <property type="entry name" value="HD/PDEase_dom"/>
</dbReference>
<dbReference type="AlphaFoldDB" id="A0A0C9RTZ1"/>
<evidence type="ECO:0000256" key="5">
    <source>
        <dbReference type="PROSITE-ProRule" id="PRU00182"/>
    </source>
</evidence>
<keyword evidence="3" id="KW-0346">Stress response</keyword>
<name>A0A0C9RTZ1_9CONI</name>
<evidence type="ECO:0000256" key="2">
    <source>
        <dbReference type="ARBA" id="ARBA00013251"/>
    </source>
</evidence>
<sequence length="703" mass="79449">MVMGAASMVAAGTLYSAPPNAIHANPLEDLHHVQKAPFIGGLSCLFGSGGGVRNSLTEPQGLGFDSRRHHVDLSFGAEWKLRDQQSPVSVLQSPLSTPPGRSYRSKTVCSSHNYHCPQYHTVEFENPNKLDGFRFLSRDIFLRSALGPCVNPASDEEFTFPLEGIFTADALEPYAEELLRDAQGQHQIFKVDSFVKAFHHAEKAHRGQLRLSGDPYLKHCVETSVLLAMIGSSEIVVVAGLLHDTLDDTHMNYSQLYDIFGRDVADLVQGVSRLSLISQLARDNNTASKTVEADRLHTMFLAMMDVRVVLIKLADRLHNMRTLGALPVPKQQRIAKETLEIFAPLANRLGIWSWKAELEDLCFKYLNPQEYQELSARLAKGFREATIMSAIQKLDQALKKENITYYDLCGRPKSLYSIYLKMLKKKQIIDEIHDLCGLRLIVLDEKDCYAALRIVHQLWQHVTDKLKDYIICPKFNGYQSLHTVVCGEDGLPLEIQIRTKEMHQQAEYGVAAHWRYKEGEAKHSAFKIQMVEWARWWLMRNSEIMDTKLRLSPQDMGLRPPCPFPSNEDGCPNMNKFCGPPCDMNDNFFVIMLEDDKMTVHELPPNSTVKQLLNKVTCASSPFMSYGVTTKEELRPKVNHETVSDPNQKLKMGDLVELTPSISDTSLTEYREEIRRMYGRADECKDETGHISGKSSQVATLTS</sequence>
<dbReference type="GO" id="GO:0008728">
    <property type="term" value="F:GTP diphosphokinase activity"/>
    <property type="evidence" value="ECO:0007669"/>
    <property type="project" value="UniProtKB-EC"/>
</dbReference>
<feature type="domain" description="HD" evidence="6">
    <location>
        <begin position="216"/>
        <end position="320"/>
    </location>
</feature>
<dbReference type="PROSITE" id="PS51831">
    <property type="entry name" value="HD"/>
    <property type="match status" value="1"/>
</dbReference>
<dbReference type="PANTHER" id="PTHR21262">
    <property type="entry name" value="GUANOSINE-3',5'-BIS DIPHOSPHATE 3'-PYROPHOSPHOHYDROLASE"/>
    <property type="match status" value="1"/>
</dbReference>
<dbReference type="GO" id="GO:0005525">
    <property type="term" value="F:GTP binding"/>
    <property type="evidence" value="ECO:0007669"/>
    <property type="project" value="UniProtKB-KW"/>
</dbReference>
<organism evidence="7">
    <name type="scientific">Wollemia nobilis</name>
    <dbReference type="NCBI Taxonomy" id="56998"/>
    <lineage>
        <taxon>Eukaryota</taxon>
        <taxon>Viridiplantae</taxon>
        <taxon>Streptophyta</taxon>
        <taxon>Embryophyta</taxon>
        <taxon>Tracheophyta</taxon>
        <taxon>Spermatophyta</taxon>
        <taxon>Pinopsida</taxon>
        <taxon>Pinidae</taxon>
        <taxon>Conifers II</taxon>
        <taxon>Araucariales</taxon>
        <taxon>Araucariaceae</taxon>
        <taxon>Wollemia</taxon>
    </lineage>
</organism>
<dbReference type="Gene3D" id="3.30.460.10">
    <property type="entry name" value="Beta Polymerase, domain 2"/>
    <property type="match status" value="1"/>
</dbReference>
<dbReference type="Pfam" id="PF04607">
    <property type="entry name" value="RelA_SpoT"/>
    <property type="match status" value="1"/>
</dbReference>
<keyword evidence="4" id="KW-0342">GTP-binding</keyword>